<comment type="similarity">
    <text evidence="11">Belongs to the SEDS family. FtsW subfamily.</text>
</comment>
<evidence type="ECO:0000256" key="5">
    <source>
        <dbReference type="ARBA" id="ARBA00022960"/>
    </source>
</evidence>
<dbReference type="EMBL" id="LCPB01000024">
    <property type="protein sequence ID" value="KKU88786.1"/>
    <property type="molecule type" value="Genomic_DNA"/>
</dbReference>
<dbReference type="PANTHER" id="PTHR30474:SF2">
    <property type="entry name" value="PEPTIDOGLYCAN GLYCOSYLTRANSFERASE FTSW-RELATED"/>
    <property type="match status" value="1"/>
</dbReference>
<evidence type="ECO:0000256" key="4">
    <source>
        <dbReference type="ARBA" id="ARBA00022692"/>
    </source>
</evidence>
<evidence type="ECO:0000256" key="14">
    <source>
        <dbReference type="ARBA" id="ARBA00044770"/>
    </source>
</evidence>
<evidence type="ECO:0000256" key="3">
    <source>
        <dbReference type="ARBA" id="ARBA00022679"/>
    </source>
</evidence>
<protein>
    <recommendedName>
        <fullName evidence="12">Probable peptidoglycan glycosyltransferase FtsW</fullName>
        <ecNumber evidence="14">2.4.99.28</ecNumber>
    </recommendedName>
    <alternativeName>
        <fullName evidence="13">Cell division protein FtsW</fullName>
    </alternativeName>
    <alternativeName>
        <fullName evidence="10">Cell wall polymerase</fullName>
    </alternativeName>
    <alternativeName>
        <fullName evidence="9">Peptidoglycan polymerase</fullName>
    </alternativeName>
</protein>
<evidence type="ECO:0000256" key="7">
    <source>
        <dbReference type="ARBA" id="ARBA00022989"/>
    </source>
</evidence>
<feature type="transmembrane region" description="Helical" evidence="16">
    <location>
        <begin position="154"/>
        <end position="182"/>
    </location>
</feature>
<dbReference type="EC" id="2.4.99.28" evidence="14"/>
<feature type="transmembrane region" description="Helical" evidence="16">
    <location>
        <begin position="236"/>
        <end position="255"/>
    </location>
</feature>
<comment type="catalytic activity">
    <reaction evidence="15">
        <text>[GlcNAc-(1-&gt;4)-Mur2Ac(oyl-L-Ala-gamma-D-Glu-L-Lys-D-Ala-D-Ala)](n)-di-trans,octa-cis-undecaprenyl diphosphate + beta-D-GlcNAc-(1-&gt;4)-Mur2Ac(oyl-L-Ala-gamma-D-Glu-L-Lys-D-Ala-D-Ala)-di-trans,octa-cis-undecaprenyl diphosphate = [GlcNAc-(1-&gt;4)-Mur2Ac(oyl-L-Ala-gamma-D-Glu-L-Lys-D-Ala-D-Ala)](n+1)-di-trans,octa-cis-undecaprenyl diphosphate + di-trans,octa-cis-undecaprenyl diphosphate + H(+)</text>
        <dbReference type="Rhea" id="RHEA:23708"/>
        <dbReference type="Rhea" id="RHEA-COMP:9602"/>
        <dbReference type="Rhea" id="RHEA-COMP:9603"/>
        <dbReference type="ChEBI" id="CHEBI:15378"/>
        <dbReference type="ChEBI" id="CHEBI:58405"/>
        <dbReference type="ChEBI" id="CHEBI:60033"/>
        <dbReference type="ChEBI" id="CHEBI:78435"/>
        <dbReference type="EC" id="2.4.99.28"/>
    </reaction>
</comment>
<dbReference type="GO" id="GO:0008360">
    <property type="term" value="P:regulation of cell shape"/>
    <property type="evidence" value="ECO:0007669"/>
    <property type="project" value="UniProtKB-KW"/>
</dbReference>
<evidence type="ECO:0000256" key="15">
    <source>
        <dbReference type="ARBA" id="ARBA00049902"/>
    </source>
</evidence>
<proteinExistence type="inferred from homology"/>
<feature type="transmembrane region" description="Helical" evidence="16">
    <location>
        <begin position="341"/>
        <end position="359"/>
    </location>
</feature>
<evidence type="ECO:0000256" key="16">
    <source>
        <dbReference type="SAM" id="Phobius"/>
    </source>
</evidence>
<name>A0A0G1U3Z5_9BACT</name>
<keyword evidence="3" id="KW-0808">Transferase</keyword>
<evidence type="ECO:0000256" key="1">
    <source>
        <dbReference type="ARBA" id="ARBA00004141"/>
    </source>
</evidence>
<accession>A0A0G1U3Z5</accession>
<keyword evidence="7 16" id="KW-1133">Transmembrane helix</keyword>
<dbReference type="GO" id="GO:0032153">
    <property type="term" value="C:cell division site"/>
    <property type="evidence" value="ECO:0007669"/>
    <property type="project" value="TreeGrafter"/>
</dbReference>
<dbReference type="InterPro" id="IPR001182">
    <property type="entry name" value="FtsW/RodA"/>
</dbReference>
<reference evidence="17 18" key="1">
    <citation type="journal article" date="2015" name="Nature">
        <title>rRNA introns, odd ribosomes, and small enigmatic genomes across a large radiation of phyla.</title>
        <authorList>
            <person name="Brown C.T."/>
            <person name="Hug L.A."/>
            <person name="Thomas B.C."/>
            <person name="Sharon I."/>
            <person name="Castelle C.J."/>
            <person name="Singh A."/>
            <person name="Wilkins M.J."/>
            <person name="Williams K.H."/>
            <person name="Banfield J.F."/>
        </authorList>
    </citation>
    <scope>NUCLEOTIDE SEQUENCE [LARGE SCALE GENOMIC DNA]</scope>
</reference>
<gene>
    <name evidence="17" type="ORF">UY19_C0024G0006</name>
</gene>
<evidence type="ECO:0000256" key="9">
    <source>
        <dbReference type="ARBA" id="ARBA00032370"/>
    </source>
</evidence>
<dbReference type="Proteomes" id="UP000033882">
    <property type="component" value="Unassembled WGS sequence"/>
</dbReference>
<feature type="transmembrane region" description="Helical" evidence="16">
    <location>
        <begin position="308"/>
        <end position="329"/>
    </location>
</feature>
<evidence type="ECO:0000313" key="18">
    <source>
        <dbReference type="Proteomes" id="UP000033882"/>
    </source>
</evidence>
<feature type="transmembrane region" description="Helical" evidence="16">
    <location>
        <begin position="275"/>
        <end position="296"/>
    </location>
</feature>
<keyword evidence="5" id="KW-0133">Cell shape</keyword>
<keyword evidence="6" id="KW-0573">Peptidoglycan synthesis</keyword>
<dbReference type="PANTHER" id="PTHR30474">
    <property type="entry name" value="CELL CYCLE PROTEIN"/>
    <property type="match status" value="1"/>
</dbReference>
<comment type="caution">
    <text evidence="17">The sequence shown here is derived from an EMBL/GenBank/DDBJ whole genome shotgun (WGS) entry which is preliminary data.</text>
</comment>
<evidence type="ECO:0000256" key="2">
    <source>
        <dbReference type="ARBA" id="ARBA00022676"/>
    </source>
</evidence>
<sequence length="373" mass="39831">MARGTARKIDYFTLTIFLVLLGVGLAALASASSDLGKINHDDPFFYLKDQIIFGLGVGALAFLGGLFINYRLYKTLATPILLVNVGLLLLLLSPLGITAGGAQRWIAVGPLTMQPSELLKLTIVLYLAAWLSSERRTTREKSLSEGLIPFVSMVGFICLILLFQNSTSAAVIIGFVSLLIYFSSGARWPFVIVIALGGLLLVTTFILSTPYRLERIRGFVDPSVDVQGSSYQTNQALTVIGSGGLFGVGYGQSTAKNFLPERMGDSIFAIIAEEFGFVGSMVVLFLYTGLVIRGAMLADKIKDKFGKLVLAGFAATIGTQTLVHIASTVGSIPTTGVPLPFVSYGNFSLVVFMAMVGIMRDSRTYISGSSGGV</sequence>
<evidence type="ECO:0000256" key="12">
    <source>
        <dbReference type="ARBA" id="ARBA00041185"/>
    </source>
</evidence>
<comment type="subcellular location">
    <subcellularLocation>
        <location evidence="1">Membrane</location>
        <topology evidence="1">Multi-pass membrane protein</topology>
    </subcellularLocation>
</comment>
<dbReference type="GO" id="GO:0015648">
    <property type="term" value="F:lipid-linked peptidoglycan transporter activity"/>
    <property type="evidence" value="ECO:0007669"/>
    <property type="project" value="TreeGrafter"/>
</dbReference>
<dbReference type="AlphaFoldDB" id="A0A0G1U3Z5"/>
<evidence type="ECO:0000256" key="6">
    <source>
        <dbReference type="ARBA" id="ARBA00022984"/>
    </source>
</evidence>
<feature type="transmembrane region" description="Helical" evidence="16">
    <location>
        <begin position="118"/>
        <end position="133"/>
    </location>
</feature>
<dbReference type="GO" id="GO:0051301">
    <property type="term" value="P:cell division"/>
    <property type="evidence" value="ECO:0007669"/>
    <property type="project" value="InterPro"/>
</dbReference>
<evidence type="ECO:0000313" key="17">
    <source>
        <dbReference type="EMBL" id="KKU88786.1"/>
    </source>
</evidence>
<dbReference type="Pfam" id="PF01098">
    <property type="entry name" value="FTSW_RODA_SPOVE"/>
    <property type="match status" value="1"/>
</dbReference>
<evidence type="ECO:0000256" key="13">
    <source>
        <dbReference type="ARBA" id="ARBA00041418"/>
    </source>
</evidence>
<keyword evidence="8 16" id="KW-0472">Membrane</keyword>
<feature type="transmembrane region" description="Helical" evidence="16">
    <location>
        <begin position="51"/>
        <end position="68"/>
    </location>
</feature>
<dbReference type="GO" id="GO:0008955">
    <property type="term" value="F:peptidoglycan glycosyltransferase activity"/>
    <property type="evidence" value="ECO:0007669"/>
    <property type="project" value="UniProtKB-EC"/>
</dbReference>
<dbReference type="GO" id="GO:0005886">
    <property type="term" value="C:plasma membrane"/>
    <property type="evidence" value="ECO:0007669"/>
    <property type="project" value="TreeGrafter"/>
</dbReference>
<evidence type="ECO:0000256" key="11">
    <source>
        <dbReference type="ARBA" id="ARBA00038053"/>
    </source>
</evidence>
<keyword evidence="2" id="KW-0328">Glycosyltransferase</keyword>
<evidence type="ECO:0000256" key="8">
    <source>
        <dbReference type="ARBA" id="ARBA00023136"/>
    </source>
</evidence>
<feature type="transmembrane region" description="Helical" evidence="16">
    <location>
        <begin position="80"/>
        <end position="106"/>
    </location>
</feature>
<keyword evidence="4 16" id="KW-0812">Transmembrane</keyword>
<dbReference type="GO" id="GO:0009252">
    <property type="term" value="P:peptidoglycan biosynthetic process"/>
    <property type="evidence" value="ECO:0007669"/>
    <property type="project" value="UniProtKB-KW"/>
</dbReference>
<evidence type="ECO:0000256" key="10">
    <source>
        <dbReference type="ARBA" id="ARBA00033270"/>
    </source>
</evidence>
<feature type="transmembrane region" description="Helical" evidence="16">
    <location>
        <begin position="188"/>
        <end position="207"/>
    </location>
</feature>
<organism evidence="17 18">
    <name type="scientific">Candidatus Wolfebacteria bacterium GW2011_GWA2_47_9b</name>
    <dbReference type="NCBI Taxonomy" id="1619005"/>
    <lineage>
        <taxon>Bacteria</taxon>
        <taxon>Candidatus Wolfeibacteriota</taxon>
    </lineage>
</organism>
<feature type="transmembrane region" description="Helical" evidence="16">
    <location>
        <begin position="12"/>
        <end position="31"/>
    </location>
</feature>